<keyword evidence="3" id="KW-0812">Transmembrane</keyword>
<organism evidence="4 5">
    <name type="scientific">Paenibacillus paeoniae</name>
    <dbReference type="NCBI Taxonomy" id="2292705"/>
    <lineage>
        <taxon>Bacteria</taxon>
        <taxon>Bacillati</taxon>
        <taxon>Bacillota</taxon>
        <taxon>Bacilli</taxon>
        <taxon>Bacillales</taxon>
        <taxon>Paenibacillaceae</taxon>
        <taxon>Paenibacillus</taxon>
    </lineage>
</organism>
<accession>A0A371PMA9</accession>
<proteinExistence type="inferred from homology"/>
<protein>
    <submittedName>
        <fullName evidence="4">Spore germination protein</fullName>
    </submittedName>
</protein>
<dbReference type="PIRSF" id="PIRSF005690">
    <property type="entry name" value="GerBA"/>
    <property type="match status" value="1"/>
</dbReference>
<dbReference type="GO" id="GO:0009847">
    <property type="term" value="P:spore germination"/>
    <property type="evidence" value="ECO:0007669"/>
    <property type="project" value="InterPro"/>
</dbReference>
<dbReference type="RefSeq" id="WP_116043930.1">
    <property type="nucleotide sequence ID" value="NZ_QUBQ01000001.1"/>
</dbReference>
<evidence type="ECO:0000256" key="2">
    <source>
        <dbReference type="ARBA" id="ARBA00023136"/>
    </source>
</evidence>
<dbReference type="AlphaFoldDB" id="A0A371PMA9"/>
<dbReference type="Proteomes" id="UP000261905">
    <property type="component" value="Unassembled WGS sequence"/>
</dbReference>
<feature type="transmembrane region" description="Helical" evidence="3">
    <location>
        <begin position="283"/>
        <end position="304"/>
    </location>
</feature>
<dbReference type="InterPro" id="IPR004995">
    <property type="entry name" value="Spore_Ger"/>
</dbReference>
<dbReference type="InterPro" id="IPR050768">
    <property type="entry name" value="UPF0353/GerABKA_families"/>
</dbReference>
<dbReference type="GO" id="GO:0016020">
    <property type="term" value="C:membrane"/>
    <property type="evidence" value="ECO:0007669"/>
    <property type="project" value="InterPro"/>
</dbReference>
<evidence type="ECO:0000256" key="1">
    <source>
        <dbReference type="ARBA" id="ARBA00005278"/>
    </source>
</evidence>
<evidence type="ECO:0000313" key="5">
    <source>
        <dbReference type="Proteomes" id="UP000261905"/>
    </source>
</evidence>
<reference evidence="4 5" key="1">
    <citation type="submission" date="2018-08" db="EMBL/GenBank/DDBJ databases">
        <title>Paenibacillus sp. M4BSY-1, whole genome shotgun sequence.</title>
        <authorList>
            <person name="Tuo L."/>
        </authorList>
    </citation>
    <scope>NUCLEOTIDE SEQUENCE [LARGE SCALE GENOMIC DNA]</scope>
    <source>
        <strain evidence="4 5">M4BSY-1</strain>
    </source>
</reference>
<dbReference type="PANTHER" id="PTHR22550:SF5">
    <property type="entry name" value="LEUCINE ZIPPER PROTEIN 4"/>
    <property type="match status" value="1"/>
</dbReference>
<keyword evidence="3" id="KW-1133">Transmembrane helix</keyword>
<name>A0A371PMA9_9BACL</name>
<gene>
    <name evidence="4" type="ORF">DX130_07075</name>
</gene>
<sequence length="477" mass="53293">MNQQQTDTSKRLNLVNLNRFREEISHAFGRPPDLIFRKVKELLIVYIAGLVDQARVEKEIIVALESADAGGSYTDMDSPHVQKTDDFDLALQLLLSGMVLIAEPNQSYVIAADAASMPHRSITTSETENVIHGPREGFTELLVTNVALLRRILSSPKLRVHDSCKGTYSGTKIALLYLEGLAPAALISNMQKRLESVQLDGVIDSNYISEQIRDRPRSLFPTLQSTERPDVVADALLKGRVVVLVNNSPFALVAPFLFWNAFQSIEDHFLLYSSANFLRIIRAIFIIMALFLPSLYVAITTFHIEMLPMELMLSIAASRERTPFPAIVEALIMESIFEALREAVVRMPQRLSQTASVLGALVIGQAIVQAGIVSIPMIIVVSITGIASLMIPRYEMTFAVRILRMLLLFMAATLGFYGIAVGIFFTQVYLTGLRSFGVPYLSPIAPLVWKHFQHFFIRKPTAQSEVTTDHKRKKDWS</sequence>
<evidence type="ECO:0000256" key="3">
    <source>
        <dbReference type="SAM" id="Phobius"/>
    </source>
</evidence>
<keyword evidence="5" id="KW-1185">Reference proteome</keyword>
<dbReference type="Pfam" id="PF03323">
    <property type="entry name" value="GerA"/>
    <property type="match status" value="1"/>
</dbReference>
<keyword evidence="2 3" id="KW-0472">Membrane</keyword>
<feature type="transmembrane region" description="Helical" evidence="3">
    <location>
        <begin position="403"/>
        <end position="425"/>
    </location>
</feature>
<feature type="transmembrane region" description="Helical" evidence="3">
    <location>
        <begin position="241"/>
        <end position="262"/>
    </location>
</feature>
<dbReference type="PANTHER" id="PTHR22550">
    <property type="entry name" value="SPORE GERMINATION PROTEIN"/>
    <property type="match status" value="1"/>
</dbReference>
<evidence type="ECO:0000313" key="4">
    <source>
        <dbReference type="EMBL" id="REK76789.1"/>
    </source>
</evidence>
<dbReference type="EMBL" id="QUBQ01000001">
    <property type="protein sequence ID" value="REK76789.1"/>
    <property type="molecule type" value="Genomic_DNA"/>
</dbReference>
<comment type="caution">
    <text evidence="4">The sequence shown here is derived from an EMBL/GenBank/DDBJ whole genome shotgun (WGS) entry which is preliminary data.</text>
</comment>
<dbReference type="OrthoDB" id="2515347at2"/>
<comment type="similarity">
    <text evidence="1">Belongs to the GerABKA family.</text>
</comment>
<feature type="transmembrane region" description="Helical" evidence="3">
    <location>
        <begin position="366"/>
        <end position="391"/>
    </location>
</feature>